<evidence type="ECO:0000313" key="3">
    <source>
        <dbReference type="EMBL" id="VDN48597.1"/>
    </source>
</evidence>
<reference evidence="3 4" key="1">
    <citation type="submission" date="2018-09" db="EMBL/GenBank/DDBJ databases">
        <authorList>
            <person name="Postec A."/>
        </authorList>
    </citation>
    <scope>NUCLEOTIDE SEQUENCE [LARGE SCALE GENOMIC DNA]</scope>
    <source>
        <strain evidence="3">70B-A</strain>
    </source>
</reference>
<keyword evidence="4" id="KW-1185">Reference proteome</keyword>
<proteinExistence type="predicted"/>
<protein>
    <submittedName>
        <fullName evidence="3">RNA-binding protein</fullName>
    </submittedName>
</protein>
<accession>A0A3P7PY82</accession>
<dbReference type="GO" id="GO:1990904">
    <property type="term" value="C:ribonucleoprotein complex"/>
    <property type="evidence" value="ECO:0007669"/>
    <property type="project" value="UniProtKB-KW"/>
</dbReference>
<dbReference type="GO" id="GO:0005840">
    <property type="term" value="C:ribosome"/>
    <property type="evidence" value="ECO:0007669"/>
    <property type="project" value="UniProtKB-KW"/>
</dbReference>
<keyword evidence="2" id="KW-0687">Ribonucleoprotein</keyword>
<sequence>MKNFELGQIVKSTAGRDCGELFIILDIEEAYVYIADGKRRRIESPKKKKLKHLQITYMISEEIAGKLKHNEKITNADIRNNLKDYQQTLE</sequence>
<name>A0A3P7PY82_9FIRM</name>
<dbReference type="Gene3D" id="2.30.30.30">
    <property type="match status" value="1"/>
</dbReference>
<evidence type="ECO:0000313" key="4">
    <source>
        <dbReference type="Proteomes" id="UP000279029"/>
    </source>
</evidence>
<dbReference type="InterPro" id="IPR008991">
    <property type="entry name" value="Translation_prot_SH3-like_sf"/>
</dbReference>
<organism evidence="3 4">
    <name type="scientific">Petrocella atlantisensis</name>
    <dbReference type="NCBI Taxonomy" id="2173034"/>
    <lineage>
        <taxon>Bacteria</taxon>
        <taxon>Bacillati</taxon>
        <taxon>Bacillota</taxon>
        <taxon>Clostridia</taxon>
        <taxon>Lachnospirales</taxon>
        <taxon>Vallitaleaceae</taxon>
        <taxon>Petrocella</taxon>
    </lineage>
</organism>
<evidence type="ECO:0000256" key="2">
    <source>
        <dbReference type="ARBA" id="ARBA00023274"/>
    </source>
</evidence>
<dbReference type="Proteomes" id="UP000279029">
    <property type="component" value="Chromosome"/>
</dbReference>
<dbReference type="RefSeq" id="WP_125137711.1">
    <property type="nucleotide sequence ID" value="NZ_LR130778.1"/>
</dbReference>
<dbReference type="InterPro" id="IPR041985">
    <property type="entry name" value="Ribosomal_eL14_KOW"/>
</dbReference>
<gene>
    <name evidence="3" type="ORF">PATL70BA_2694</name>
</gene>
<keyword evidence="1" id="KW-0689">Ribosomal protein</keyword>
<dbReference type="EMBL" id="LR130778">
    <property type="protein sequence ID" value="VDN48597.1"/>
    <property type="molecule type" value="Genomic_DNA"/>
</dbReference>
<evidence type="ECO:0000256" key="1">
    <source>
        <dbReference type="ARBA" id="ARBA00022980"/>
    </source>
</evidence>
<dbReference type="CDD" id="cd06088">
    <property type="entry name" value="KOW_RPL14"/>
    <property type="match status" value="1"/>
</dbReference>
<dbReference type="SUPFAM" id="SSF50104">
    <property type="entry name" value="Translation proteins SH3-like domain"/>
    <property type="match status" value="1"/>
</dbReference>
<dbReference type="OrthoDB" id="1683515at2"/>
<dbReference type="InterPro" id="IPR014722">
    <property type="entry name" value="Rib_uL2_dom2"/>
</dbReference>
<dbReference type="KEGG" id="cbar:PATL70BA_2694"/>
<dbReference type="AlphaFoldDB" id="A0A3P7PY82"/>